<reference evidence="1" key="1">
    <citation type="submission" date="2016-07" db="EMBL/GenBank/DDBJ databases">
        <authorList>
            <person name="Bretaudeau A."/>
        </authorList>
    </citation>
    <scope>NUCLEOTIDE SEQUENCE</scope>
    <source>
        <strain evidence="1">Rice</strain>
        <tissue evidence="1">Whole body</tissue>
    </source>
</reference>
<dbReference type="AlphaFoldDB" id="A0A2H1WF95"/>
<dbReference type="EMBL" id="ODYU01008297">
    <property type="protein sequence ID" value="SOQ51755.1"/>
    <property type="molecule type" value="Genomic_DNA"/>
</dbReference>
<evidence type="ECO:0000313" key="1">
    <source>
        <dbReference type="EMBL" id="SOQ51755.1"/>
    </source>
</evidence>
<accession>A0A2H1WF95</accession>
<sequence>MTVSLVNGSKSIWGKYIAKNISKNIFLRRCPPPPRIFSYVMDAFTNIQFHIYMTPGPGTIICGSHKELLYAGIETHYPLPSRRVNHAVNNNDNVCTTASSQLAYECECSISLVTYTPFFLKRKNHPMASLALGEASGAKSKPAKESATPDRALALLGPI</sequence>
<proteinExistence type="predicted"/>
<name>A0A2H1WF95_SPOFR</name>
<organism evidence="1">
    <name type="scientific">Spodoptera frugiperda</name>
    <name type="common">Fall armyworm</name>
    <dbReference type="NCBI Taxonomy" id="7108"/>
    <lineage>
        <taxon>Eukaryota</taxon>
        <taxon>Metazoa</taxon>
        <taxon>Ecdysozoa</taxon>
        <taxon>Arthropoda</taxon>
        <taxon>Hexapoda</taxon>
        <taxon>Insecta</taxon>
        <taxon>Pterygota</taxon>
        <taxon>Neoptera</taxon>
        <taxon>Endopterygota</taxon>
        <taxon>Lepidoptera</taxon>
        <taxon>Glossata</taxon>
        <taxon>Ditrysia</taxon>
        <taxon>Noctuoidea</taxon>
        <taxon>Noctuidae</taxon>
        <taxon>Amphipyrinae</taxon>
        <taxon>Spodoptera</taxon>
    </lineage>
</organism>
<gene>
    <name evidence="1" type="ORF">SFRICE_022917</name>
</gene>
<protein>
    <submittedName>
        <fullName evidence="1">SFRICE_022917</fullName>
    </submittedName>
</protein>